<accession>A0AA35Z6D5</accession>
<dbReference type="EMBL" id="OX465081">
    <property type="protein sequence ID" value="CAI9286504.1"/>
    <property type="molecule type" value="Genomic_DNA"/>
</dbReference>
<evidence type="ECO:0000313" key="1">
    <source>
        <dbReference type="EMBL" id="CAI9286504.1"/>
    </source>
</evidence>
<name>A0AA35Z6D5_LACSI</name>
<gene>
    <name evidence="1" type="ORF">LSALG_LOCUS25921</name>
</gene>
<dbReference type="AlphaFoldDB" id="A0AA35Z6D5"/>
<evidence type="ECO:0000313" key="2">
    <source>
        <dbReference type="Proteomes" id="UP001177003"/>
    </source>
</evidence>
<dbReference type="Proteomes" id="UP001177003">
    <property type="component" value="Chromosome 5"/>
</dbReference>
<dbReference type="GO" id="GO:0003700">
    <property type="term" value="F:DNA-binding transcription factor activity"/>
    <property type="evidence" value="ECO:0007669"/>
    <property type="project" value="InterPro"/>
</dbReference>
<dbReference type="PANTHER" id="PTHR32002:SF56">
    <property type="entry name" value="PB1 DOMAIN, RWP-RK DOMAIN PROTEIN-RELATED"/>
    <property type="match status" value="1"/>
</dbReference>
<dbReference type="InterPro" id="IPR045012">
    <property type="entry name" value="NLP"/>
</dbReference>
<organism evidence="1 2">
    <name type="scientific">Lactuca saligna</name>
    <name type="common">Willowleaf lettuce</name>
    <dbReference type="NCBI Taxonomy" id="75948"/>
    <lineage>
        <taxon>Eukaryota</taxon>
        <taxon>Viridiplantae</taxon>
        <taxon>Streptophyta</taxon>
        <taxon>Embryophyta</taxon>
        <taxon>Tracheophyta</taxon>
        <taxon>Spermatophyta</taxon>
        <taxon>Magnoliopsida</taxon>
        <taxon>eudicotyledons</taxon>
        <taxon>Gunneridae</taxon>
        <taxon>Pentapetalae</taxon>
        <taxon>asterids</taxon>
        <taxon>campanulids</taxon>
        <taxon>Asterales</taxon>
        <taxon>Asteraceae</taxon>
        <taxon>Cichorioideae</taxon>
        <taxon>Cichorieae</taxon>
        <taxon>Lactucinae</taxon>
        <taxon>Lactuca</taxon>
    </lineage>
</organism>
<sequence length="164" mass="18202">MAFPAAYFFLRTSTNITCHSRSSLSINASTPPADNLHSLLPLSSVNPNLPTLLLNLPQLTSGLGSSLSADDLGFTSPHQRLQRLLKFTSPRCLNLPVFEIDGETCLGVVEVVTTSQKVNLRDELENICKALQVVDLRSSEFLVHPKQKDFSEPYDVVHYATWQF</sequence>
<reference evidence="1" key="1">
    <citation type="submission" date="2023-04" db="EMBL/GenBank/DDBJ databases">
        <authorList>
            <person name="Vijverberg K."/>
            <person name="Xiong W."/>
            <person name="Schranz E."/>
        </authorList>
    </citation>
    <scope>NUCLEOTIDE SEQUENCE</scope>
</reference>
<keyword evidence="2" id="KW-1185">Reference proteome</keyword>
<proteinExistence type="predicted"/>
<protein>
    <submittedName>
        <fullName evidence="1">Uncharacterized protein</fullName>
    </submittedName>
</protein>
<dbReference type="PANTHER" id="PTHR32002">
    <property type="entry name" value="PROTEIN NLP8"/>
    <property type="match status" value="1"/>
</dbReference>